<protein>
    <submittedName>
        <fullName evidence="3">Glutathione S-transferase</fullName>
    </submittedName>
</protein>
<name>A0A1I4A3F4_9HYPH</name>
<evidence type="ECO:0000259" key="2">
    <source>
        <dbReference type="PROSITE" id="PS50405"/>
    </source>
</evidence>
<dbReference type="Pfam" id="PF00043">
    <property type="entry name" value="GST_C"/>
    <property type="match status" value="1"/>
</dbReference>
<dbReference type="Gene3D" id="3.40.30.10">
    <property type="entry name" value="Glutaredoxin"/>
    <property type="match status" value="1"/>
</dbReference>
<dbReference type="CDD" id="cd03057">
    <property type="entry name" value="GST_N_Beta"/>
    <property type="match status" value="1"/>
</dbReference>
<dbReference type="PANTHER" id="PTHR44051:SF8">
    <property type="entry name" value="GLUTATHIONE S-TRANSFERASE GSTA"/>
    <property type="match status" value="1"/>
</dbReference>
<dbReference type="SFLD" id="SFLDG01150">
    <property type="entry name" value="Main.1:_Beta-like"/>
    <property type="match status" value="1"/>
</dbReference>
<keyword evidence="4" id="KW-1185">Reference proteome</keyword>
<dbReference type="SUPFAM" id="SSF47616">
    <property type="entry name" value="GST C-terminal domain-like"/>
    <property type="match status" value="1"/>
</dbReference>
<dbReference type="SFLD" id="SFLDG00358">
    <property type="entry name" value="Main_(cytGST)"/>
    <property type="match status" value="1"/>
</dbReference>
<feature type="domain" description="GST N-terminal" evidence="1">
    <location>
        <begin position="1"/>
        <end position="76"/>
    </location>
</feature>
<dbReference type="PROSITE" id="PS50404">
    <property type="entry name" value="GST_NTER"/>
    <property type="match status" value="1"/>
</dbReference>
<reference evidence="3 4" key="1">
    <citation type="submission" date="2016-10" db="EMBL/GenBank/DDBJ databases">
        <authorList>
            <person name="de Groot N.N."/>
        </authorList>
    </citation>
    <scope>NUCLEOTIDE SEQUENCE [LARGE SCALE GENOMIC DNA]</scope>
    <source>
        <strain evidence="3 4">NE2</strain>
    </source>
</reference>
<feature type="domain" description="GST C-terminal" evidence="2">
    <location>
        <begin position="82"/>
        <end position="208"/>
    </location>
</feature>
<dbReference type="GO" id="GO:0016740">
    <property type="term" value="F:transferase activity"/>
    <property type="evidence" value="ECO:0007669"/>
    <property type="project" value="UniProtKB-KW"/>
</dbReference>
<proteinExistence type="predicted"/>
<keyword evidence="3" id="KW-0808">Transferase</keyword>
<dbReference type="InterPro" id="IPR040079">
    <property type="entry name" value="Glutathione_S-Trfase"/>
</dbReference>
<gene>
    <name evidence="3" type="ORF">SAMN05444581_10969</name>
</gene>
<dbReference type="STRING" id="1612308.SAMN05444581_10969"/>
<dbReference type="SUPFAM" id="SSF52833">
    <property type="entry name" value="Thioredoxin-like"/>
    <property type="match status" value="1"/>
</dbReference>
<dbReference type="InterPro" id="IPR036249">
    <property type="entry name" value="Thioredoxin-like_sf"/>
</dbReference>
<dbReference type="Proteomes" id="UP000198755">
    <property type="component" value="Unassembled WGS sequence"/>
</dbReference>
<evidence type="ECO:0000313" key="3">
    <source>
        <dbReference type="EMBL" id="SFK50868.1"/>
    </source>
</evidence>
<dbReference type="InterPro" id="IPR010987">
    <property type="entry name" value="Glutathione-S-Trfase_C-like"/>
</dbReference>
<dbReference type="InterPro" id="IPR036282">
    <property type="entry name" value="Glutathione-S-Trfase_C_sf"/>
</dbReference>
<dbReference type="Pfam" id="PF13409">
    <property type="entry name" value="GST_N_2"/>
    <property type="match status" value="1"/>
</dbReference>
<dbReference type="SFLD" id="SFLDS00019">
    <property type="entry name" value="Glutathione_Transferase_(cytos"/>
    <property type="match status" value="1"/>
</dbReference>
<sequence>MYTLYYSPGACSLAPHIVLEWIGRPYKTERVKPSDPDYRAINPAGAVPALDIETGVILTQAGAILRFLARSAPDCGLDSDSTLDRSADLERWSDFLTGDLHPAFFPVFSPARYTTDTDKAALDKVRAAGLLLVKKNLTLLERHLSERTYVTANKRTIIDAYLFPMTRWAVSVLPEGLSEFPHIKRHQERMLGDAAVQRVMAAEGLAKA</sequence>
<dbReference type="RefSeq" id="WP_091682421.1">
    <property type="nucleotide sequence ID" value="NZ_FOSN01000009.1"/>
</dbReference>
<dbReference type="InterPro" id="IPR004045">
    <property type="entry name" value="Glutathione_S-Trfase_N"/>
</dbReference>
<dbReference type="EMBL" id="FOSN01000009">
    <property type="protein sequence ID" value="SFK50868.1"/>
    <property type="molecule type" value="Genomic_DNA"/>
</dbReference>
<dbReference type="OrthoDB" id="7583243at2"/>
<organism evidence="3 4">
    <name type="scientific">Methylocapsa palsarum</name>
    <dbReference type="NCBI Taxonomy" id="1612308"/>
    <lineage>
        <taxon>Bacteria</taxon>
        <taxon>Pseudomonadati</taxon>
        <taxon>Pseudomonadota</taxon>
        <taxon>Alphaproteobacteria</taxon>
        <taxon>Hyphomicrobiales</taxon>
        <taxon>Beijerinckiaceae</taxon>
        <taxon>Methylocapsa</taxon>
    </lineage>
</organism>
<evidence type="ECO:0000313" key="4">
    <source>
        <dbReference type="Proteomes" id="UP000198755"/>
    </source>
</evidence>
<evidence type="ECO:0000259" key="1">
    <source>
        <dbReference type="PROSITE" id="PS50404"/>
    </source>
</evidence>
<dbReference type="CDD" id="cd03188">
    <property type="entry name" value="GST_C_Beta"/>
    <property type="match status" value="1"/>
</dbReference>
<accession>A0A1I4A3F4</accession>
<dbReference type="InterPro" id="IPR004046">
    <property type="entry name" value="GST_C"/>
</dbReference>
<dbReference type="AlphaFoldDB" id="A0A1I4A3F4"/>
<dbReference type="Gene3D" id="1.20.1050.10">
    <property type="match status" value="1"/>
</dbReference>
<dbReference type="PROSITE" id="PS50405">
    <property type="entry name" value="GST_CTER"/>
    <property type="match status" value="1"/>
</dbReference>
<dbReference type="PANTHER" id="PTHR44051">
    <property type="entry name" value="GLUTATHIONE S-TRANSFERASE-RELATED"/>
    <property type="match status" value="1"/>
</dbReference>